<protein>
    <submittedName>
        <fullName evidence="7">MacS family sensor histidine kinase</fullName>
    </submittedName>
</protein>
<keyword evidence="1" id="KW-0808">Transferase</keyword>
<dbReference type="CDD" id="cd00075">
    <property type="entry name" value="HATPase"/>
    <property type="match status" value="1"/>
</dbReference>
<reference evidence="7 8" key="1">
    <citation type="submission" date="2024-10" db="EMBL/GenBank/DDBJ databases">
        <title>The Natural Products Discovery Center: Release of the First 8490 Sequenced Strains for Exploring Actinobacteria Biosynthetic Diversity.</title>
        <authorList>
            <person name="Kalkreuter E."/>
            <person name="Kautsar S.A."/>
            <person name="Yang D."/>
            <person name="Bader C.D."/>
            <person name="Teijaro C.N."/>
            <person name="Fluegel L."/>
            <person name="Davis C.M."/>
            <person name="Simpson J.R."/>
            <person name="Lauterbach L."/>
            <person name="Steele A.D."/>
            <person name="Gui C."/>
            <person name="Meng S."/>
            <person name="Li G."/>
            <person name="Viehrig K."/>
            <person name="Ye F."/>
            <person name="Su P."/>
            <person name="Kiefer A.F."/>
            <person name="Nichols A."/>
            <person name="Cepeda A.J."/>
            <person name="Yan W."/>
            <person name="Fan B."/>
            <person name="Jiang Y."/>
            <person name="Adhikari A."/>
            <person name="Zheng C.-J."/>
            <person name="Schuster L."/>
            <person name="Cowan T.M."/>
            <person name="Smanski M.J."/>
            <person name="Chevrette M.G."/>
            <person name="De Carvalho L.P.S."/>
            <person name="Shen B."/>
        </authorList>
    </citation>
    <scope>NUCLEOTIDE SEQUENCE [LARGE SCALE GENOMIC DNA]</scope>
    <source>
        <strain evidence="7 8">NPDC007147</strain>
    </source>
</reference>
<dbReference type="PANTHER" id="PTHR24421:SF61">
    <property type="entry name" value="OXYGEN SENSOR HISTIDINE KINASE NREB"/>
    <property type="match status" value="1"/>
</dbReference>
<dbReference type="NCBIfam" id="NF047322">
    <property type="entry name" value="HK_morpho_MacS"/>
    <property type="match status" value="1"/>
</dbReference>
<comment type="caution">
    <text evidence="7">The sequence shown here is derived from an EMBL/GenBank/DDBJ whole genome shotgun (WGS) entry which is preliminary data.</text>
</comment>
<accession>A0ABW6KPI2</accession>
<dbReference type="SMART" id="SM00387">
    <property type="entry name" value="HATPase_c"/>
    <property type="match status" value="1"/>
</dbReference>
<evidence type="ECO:0000313" key="8">
    <source>
        <dbReference type="Proteomes" id="UP001601197"/>
    </source>
</evidence>
<feature type="transmembrane region" description="Helical" evidence="5">
    <location>
        <begin position="75"/>
        <end position="94"/>
    </location>
</feature>
<feature type="transmembrane region" description="Helical" evidence="5">
    <location>
        <begin position="150"/>
        <end position="168"/>
    </location>
</feature>
<keyword evidence="5" id="KW-0472">Membrane</keyword>
<keyword evidence="5" id="KW-0812">Transmembrane</keyword>
<name>A0ABW6KPI2_9ACTN</name>
<evidence type="ECO:0000256" key="4">
    <source>
        <dbReference type="SAM" id="MobiDB-lite"/>
    </source>
</evidence>
<dbReference type="InterPro" id="IPR036890">
    <property type="entry name" value="HATPase_C_sf"/>
</dbReference>
<feature type="domain" description="Histidine kinase/HSP90-like ATPase" evidence="6">
    <location>
        <begin position="309"/>
        <end position="408"/>
    </location>
</feature>
<evidence type="ECO:0000256" key="3">
    <source>
        <dbReference type="ARBA" id="ARBA00023012"/>
    </source>
</evidence>
<dbReference type="Pfam" id="PF07730">
    <property type="entry name" value="HisKA_3"/>
    <property type="match status" value="1"/>
</dbReference>
<dbReference type="Pfam" id="PF02518">
    <property type="entry name" value="HATPase_c"/>
    <property type="match status" value="1"/>
</dbReference>
<evidence type="ECO:0000256" key="2">
    <source>
        <dbReference type="ARBA" id="ARBA00022777"/>
    </source>
</evidence>
<gene>
    <name evidence="7" type="primary">macS</name>
    <name evidence="7" type="ORF">ACFYNZ_02470</name>
</gene>
<dbReference type="InterPro" id="IPR050482">
    <property type="entry name" value="Sensor_HK_TwoCompSys"/>
</dbReference>
<evidence type="ECO:0000259" key="6">
    <source>
        <dbReference type="SMART" id="SM00387"/>
    </source>
</evidence>
<keyword evidence="3" id="KW-0902">Two-component regulatory system</keyword>
<dbReference type="InterPro" id="IPR003594">
    <property type="entry name" value="HATPase_dom"/>
</dbReference>
<feature type="compositionally biased region" description="Basic and acidic residues" evidence="4">
    <location>
        <begin position="261"/>
        <end position="271"/>
    </location>
</feature>
<dbReference type="SUPFAM" id="SSF55874">
    <property type="entry name" value="ATPase domain of HSP90 chaperone/DNA topoisomerase II/histidine kinase"/>
    <property type="match status" value="1"/>
</dbReference>
<dbReference type="InterPro" id="IPR045975">
    <property type="entry name" value="DUF5931"/>
</dbReference>
<keyword evidence="8" id="KW-1185">Reference proteome</keyword>
<dbReference type="Gene3D" id="3.30.565.10">
    <property type="entry name" value="Histidine kinase-like ATPase, C-terminal domain"/>
    <property type="match status" value="1"/>
</dbReference>
<dbReference type="PANTHER" id="PTHR24421">
    <property type="entry name" value="NITRATE/NITRITE SENSOR PROTEIN NARX-RELATED"/>
    <property type="match status" value="1"/>
</dbReference>
<feature type="transmembrane region" description="Helical" evidence="5">
    <location>
        <begin position="21"/>
        <end position="39"/>
    </location>
</feature>
<dbReference type="GO" id="GO:0016301">
    <property type="term" value="F:kinase activity"/>
    <property type="evidence" value="ECO:0007669"/>
    <property type="project" value="UniProtKB-KW"/>
</dbReference>
<feature type="transmembrane region" description="Helical" evidence="5">
    <location>
        <begin position="114"/>
        <end position="138"/>
    </location>
</feature>
<proteinExistence type="predicted"/>
<dbReference type="InterPro" id="IPR011712">
    <property type="entry name" value="Sig_transdc_His_kin_sub3_dim/P"/>
</dbReference>
<feature type="region of interest" description="Disordered" evidence="4">
    <location>
        <begin position="405"/>
        <end position="431"/>
    </location>
</feature>
<feature type="transmembrane region" description="Helical" evidence="5">
    <location>
        <begin position="45"/>
        <end position="63"/>
    </location>
</feature>
<dbReference type="Pfam" id="PF19354">
    <property type="entry name" value="DUF5931"/>
    <property type="match status" value="1"/>
</dbReference>
<keyword evidence="5" id="KW-1133">Transmembrane helix</keyword>
<evidence type="ECO:0000256" key="1">
    <source>
        <dbReference type="ARBA" id="ARBA00022679"/>
    </source>
</evidence>
<dbReference type="Gene3D" id="1.20.5.1930">
    <property type="match status" value="1"/>
</dbReference>
<feature type="compositionally biased region" description="Basic residues" evidence="4">
    <location>
        <begin position="422"/>
        <end position="431"/>
    </location>
</feature>
<organism evidence="7 8">
    <name type="scientific">Streptomyces kebangsaanensis</name>
    <dbReference type="NCBI Taxonomy" id="864058"/>
    <lineage>
        <taxon>Bacteria</taxon>
        <taxon>Bacillati</taxon>
        <taxon>Actinomycetota</taxon>
        <taxon>Actinomycetes</taxon>
        <taxon>Kitasatosporales</taxon>
        <taxon>Streptomycetaceae</taxon>
        <taxon>Streptomyces</taxon>
    </lineage>
</organism>
<sequence length="431" mass="45402">MPKRERVMRMSVEQPMWRALAGYRVLTMFYAVGLFATGYDRFPRPGVAIAFYCVLFVWTLATLPKVANAASCTRPFLAADLTLALTGILLTPVADAPASIAEGGPTLPSIWTAGSVLAFALKGGWRWAALASTAVAAANLVERGAPTRDTVHNVILVWVASIAIGYVVEVARASERTLARALEIEAATRERERLARDIHDGVLQVLAMVQRRGAVIGGEAAELGRLAGEQEVALRTLVSGGLVPVPRVSEEAGGGAALRGTGDRADDRHGEDDDEDHDGPVDLRALLAPYAGSRVGLAEPGAPVPLPPAVAREVAGAVGAALDNVREHAGEGARAWILVEDEPESVTVTVRDDGPGIPPGRLARAESEGRLGVALSIKGRLRDIGGTAELVSVPGQGTEVELNVPKNAMMNAPKRTTSTRGKTTRGKAERR</sequence>
<dbReference type="RefSeq" id="WP_388342328.1">
    <property type="nucleotide sequence ID" value="NZ_JBIAFJ010000001.1"/>
</dbReference>
<evidence type="ECO:0000313" key="7">
    <source>
        <dbReference type="EMBL" id="MFE9168385.1"/>
    </source>
</evidence>
<keyword evidence="2 7" id="KW-0418">Kinase</keyword>
<feature type="region of interest" description="Disordered" evidence="4">
    <location>
        <begin position="250"/>
        <end position="281"/>
    </location>
</feature>
<dbReference type="EMBL" id="JBIAFJ010000001">
    <property type="protein sequence ID" value="MFE9168385.1"/>
    <property type="molecule type" value="Genomic_DNA"/>
</dbReference>
<dbReference type="Proteomes" id="UP001601197">
    <property type="component" value="Unassembled WGS sequence"/>
</dbReference>
<evidence type="ECO:0000256" key="5">
    <source>
        <dbReference type="SAM" id="Phobius"/>
    </source>
</evidence>